<dbReference type="NCBIfam" id="NF010532">
    <property type="entry name" value="PRK13922.9-3"/>
    <property type="match status" value="1"/>
</dbReference>
<dbReference type="InterPro" id="IPR007221">
    <property type="entry name" value="MreC"/>
</dbReference>
<dbReference type="Proteomes" id="UP000824108">
    <property type="component" value="Unassembled WGS sequence"/>
</dbReference>
<reference evidence="7" key="1">
    <citation type="journal article" date="2021" name="PeerJ">
        <title>Extensive microbial diversity within the chicken gut microbiome revealed by metagenomics and culture.</title>
        <authorList>
            <person name="Gilroy R."/>
            <person name="Ravi A."/>
            <person name="Getino M."/>
            <person name="Pursley I."/>
            <person name="Horton D.L."/>
            <person name="Alikhan N.F."/>
            <person name="Baker D."/>
            <person name="Gharbi K."/>
            <person name="Hall N."/>
            <person name="Watson M."/>
            <person name="Adriaenssens E.M."/>
            <person name="Foster-Nyarko E."/>
            <person name="Jarju S."/>
            <person name="Secka A."/>
            <person name="Antonio M."/>
            <person name="Oren A."/>
            <person name="Chaudhuri R.R."/>
            <person name="La Ragione R."/>
            <person name="Hildebrand F."/>
            <person name="Pallen M.J."/>
        </authorList>
    </citation>
    <scope>NUCLEOTIDE SEQUENCE</scope>
    <source>
        <strain evidence="7">CHK118-2852</strain>
    </source>
</reference>
<evidence type="ECO:0000256" key="1">
    <source>
        <dbReference type="ARBA" id="ARBA00009369"/>
    </source>
</evidence>
<evidence type="ECO:0000259" key="6">
    <source>
        <dbReference type="Pfam" id="PF04085"/>
    </source>
</evidence>
<comment type="function">
    <text evidence="5">Involved in formation and maintenance of cell shape.</text>
</comment>
<dbReference type="InterPro" id="IPR042175">
    <property type="entry name" value="Cell/Rod_MreC_2"/>
</dbReference>
<comment type="caution">
    <text evidence="7">The sequence shown here is derived from an EMBL/GenBank/DDBJ whole genome shotgun (WGS) entry which is preliminary data.</text>
</comment>
<evidence type="ECO:0000256" key="3">
    <source>
        <dbReference type="ARBA" id="ARBA00022960"/>
    </source>
</evidence>
<dbReference type="AlphaFoldDB" id="A0A9D2KDH6"/>
<dbReference type="InterPro" id="IPR042177">
    <property type="entry name" value="Cell/Rod_1"/>
</dbReference>
<dbReference type="GO" id="GO:0005886">
    <property type="term" value="C:plasma membrane"/>
    <property type="evidence" value="ECO:0007669"/>
    <property type="project" value="TreeGrafter"/>
</dbReference>
<dbReference type="PANTHER" id="PTHR34138:SF1">
    <property type="entry name" value="CELL SHAPE-DETERMINING PROTEIN MREC"/>
    <property type="match status" value="1"/>
</dbReference>
<proteinExistence type="inferred from homology"/>
<dbReference type="Gene3D" id="2.40.10.350">
    <property type="entry name" value="Rod shape-determining protein MreC, domain 2"/>
    <property type="match status" value="1"/>
</dbReference>
<gene>
    <name evidence="7" type="primary">mreC</name>
    <name evidence="7" type="ORF">H9807_03610</name>
</gene>
<sequence length="284" mass="31345">MRDLLNFLLKYNHWLLFLLLEAVSLFLLCNTGSYQHSAALSSANLIAGKVYEVTGSIISYFHLKDANEDLLDRNVWLEQRVSQLERALNSHVGDSAVRRALKRVLPSETGVYQSFKAHVIKNSLNLTDNYITLDKGSAAGVKPDMAVVGAAGVVGIVYRTSPRYSLVLPLLNSKSSISCKIQGSEYFGYLKWEGGDPRYAYLKDLPRHAEFNLGDTVVTSGFSSVFPQGLMVGVVDDMADSNDGLSYLLRIKLSTDFGKLGSVRILARSGQAEQKALEKQDTKQ</sequence>
<evidence type="ECO:0000313" key="7">
    <source>
        <dbReference type="EMBL" id="HIZ91191.1"/>
    </source>
</evidence>
<dbReference type="Pfam" id="PF04085">
    <property type="entry name" value="MreC"/>
    <property type="match status" value="1"/>
</dbReference>
<dbReference type="GO" id="GO:0008360">
    <property type="term" value="P:regulation of cell shape"/>
    <property type="evidence" value="ECO:0007669"/>
    <property type="project" value="UniProtKB-KW"/>
</dbReference>
<protein>
    <recommendedName>
        <fullName evidence="2 5">Cell shape-determining protein MreC</fullName>
    </recommendedName>
    <alternativeName>
        <fullName evidence="4 5">Cell shape protein MreC</fullName>
    </alternativeName>
</protein>
<evidence type="ECO:0000313" key="8">
    <source>
        <dbReference type="Proteomes" id="UP000824108"/>
    </source>
</evidence>
<dbReference type="EMBL" id="DXAV01000032">
    <property type="protein sequence ID" value="HIZ91191.1"/>
    <property type="molecule type" value="Genomic_DNA"/>
</dbReference>
<accession>A0A9D2KDH6</accession>
<evidence type="ECO:0000256" key="5">
    <source>
        <dbReference type="PIRNR" id="PIRNR038471"/>
    </source>
</evidence>
<dbReference type="PANTHER" id="PTHR34138">
    <property type="entry name" value="CELL SHAPE-DETERMINING PROTEIN MREC"/>
    <property type="match status" value="1"/>
</dbReference>
<name>A0A9D2KDH6_9BACE</name>
<dbReference type="Gene3D" id="2.40.10.340">
    <property type="entry name" value="Rod shape-determining protein MreC, domain 1"/>
    <property type="match status" value="1"/>
</dbReference>
<dbReference type="InterPro" id="IPR055342">
    <property type="entry name" value="MreC_beta-barrel_core"/>
</dbReference>
<keyword evidence="3 5" id="KW-0133">Cell shape</keyword>
<feature type="domain" description="Rod shape-determining protein MreC beta-barrel core" evidence="6">
    <location>
        <begin position="119"/>
        <end position="266"/>
    </location>
</feature>
<reference evidence="7" key="2">
    <citation type="submission" date="2021-04" db="EMBL/GenBank/DDBJ databases">
        <authorList>
            <person name="Gilroy R."/>
        </authorList>
    </citation>
    <scope>NUCLEOTIDE SEQUENCE</scope>
    <source>
        <strain evidence="7">CHK118-2852</strain>
    </source>
</reference>
<dbReference type="PIRSF" id="PIRSF038471">
    <property type="entry name" value="MreC"/>
    <property type="match status" value="1"/>
</dbReference>
<evidence type="ECO:0000256" key="2">
    <source>
        <dbReference type="ARBA" id="ARBA00013855"/>
    </source>
</evidence>
<organism evidence="7 8">
    <name type="scientific">Candidatus Bacteroides merdavium</name>
    <dbReference type="NCBI Taxonomy" id="2838472"/>
    <lineage>
        <taxon>Bacteria</taxon>
        <taxon>Pseudomonadati</taxon>
        <taxon>Bacteroidota</taxon>
        <taxon>Bacteroidia</taxon>
        <taxon>Bacteroidales</taxon>
        <taxon>Bacteroidaceae</taxon>
        <taxon>Bacteroides</taxon>
    </lineage>
</organism>
<evidence type="ECO:0000256" key="4">
    <source>
        <dbReference type="ARBA" id="ARBA00032089"/>
    </source>
</evidence>
<comment type="similarity">
    <text evidence="1 5">Belongs to the MreC family.</text>
</comment>